<evidence type="ECO:0000313" key="1">
    <source>
        <dbReference type="EMBL" id="MFB8766677.1"/>
    </source>
</evidence>
<sequence>MSGGVIALLLIAALVIVAITVMQSAADRERSQALEDWARGRGWRYDRERPEMVGLFRGSPFKDGSSDARVRHVISGEHRGHRFLAYEYSYTSTLTTAQGSLTANERYGVVVVGTRATPILEVRRTHPGYALSAAAGVRDIEVGDQDFDAAFHVAGDDEGFAARTLTPRVREHLLERPSLRSPFRLTGDHLLSWRRGRLGATMALETIEASIDLLELLPDRLREESRD</sequence>
<dbReference type="RefSeq" id="WP_014913054.1">
    <property type="nucleotide sequence ID" value="NZ_JAYMRS010000001.1"/>
</dbReference>
<dbReference type="Proteomes" id="UP001585053">
    <property type="component" value="Unassembled WGS sequence"/>
</dbReference>
<protein>
    <recommendedName>
        <fullName evidence="3">DUF3137 domain-containing protein</fullName>
    </recommendedName>
</protein>
<reference evidence="1 2" key="1">
    <citation type="submission" date="2024-01" db="EMBL/GenBank/DDBJ databases">
        <title>Genome mining of biosynthetic gene clusters to explore secondary metabolites of Streptomyces sp.</title>
        <authorList>
            <person name="Baig A."/>
            <person name="Ajitkumar Shintre N."/>
            <person name="Kumar H."/>
            <person name="Anbarasu A."/>
            <person name="Ramaiah S."/>
        </authorList>
    </citation>
    <scope>NUCLEOTIDE SEQUENCE [LARGE SCALE GENOMIC DNA]</scope>
    <source>
        <strain evidence="1 2">A01</strain>
    </source>
</reference>
<comment type="caution">
    <text evidence="1">The sequence shown here is derived from an EMBL/GenBank/DDBJ whole genome shotgun (WGS) entry which is preliminary data.</text>
</comment>
<evidence type="ECO:0008006" key="3">
    <source>
        <dbReference type="Google" id="ProtNLM"/>
    </source>
</evidence>
<proteinExistence type="predicted"/>
<name>A0ABV5DQ15_9ACTN</name>
<evidence type="ECO:0000313" key="2">
    <source>
        <dbReference type="Proteomes" id="UP001585053"/>
    </source>
</evidence>
<organism evidence="1 2">
    <name type="scientific">Nocardiopsis alba</name>
    <dbReference type="NCBI Taxonomy" id="53437"/>
    <lineage>
        <taxon>Bacteria</taxon>
        <taxon>Bacillati</taxon>
        <taxon>Actinomycetota</taxon>
        <taxon>Actinomycetes</taxon>
        <taxon>Streptosporangiales</taxon>
        <taxon>Nocardiopsidaceae</taxon>
        <taxon>Nocardiopsis</taxon>
    </lineage>
</organism>
<keyword evidence="2" id="KW-1185">Reference proteome</keyword>
<accession>A0ABV5DQ15</accession>
<gene>
    <name evidence="1" type="ORF">VSQ78_03115</name>
</gene>
<dbReference type="EMBL" id="JAYMRS010000001">
    <property type="protein sequence ID" value="MFB8766677.1"/>
    <property type="molecule type" value="Genomic_DNA"/>
</dbReference>